<gene>
    <name evidence="1" type="ORF">CCS41_13990</name>
</gene>
<dbReference type="RefSeq" id="WP_119797846.1">
    <property type="nucleotide sequence ID" value="NZ_JAXAWC010000004.1"/>
</dbReference>
<evidence type="ECO:0000313" key="1">
    <source>
        <dbReference type="EMBL" id="AWK15533.1"/>
    </source>
</evidence>
<dbReference type="AlphaFoldDB" id="A0A2U8I8U3"/>
<evidence type="ECO:0000313" key="2">
    <source>
        <dbReference type="Proteomes" id="UP000261875"/>
    </source>
</evidence>
<organism evidence="1 2">
    <name type="scientific">Candidatus Fukatsuia symbiotica</name>
    <dbReference type="NCBI Taxonomy" id="1878942"/>
    <lineage>
        <taxon>Bacteria</taxon>
        <taxon>Pseudomonadati</taxon>
        <taxon>Pseudomonadota</taxon>
        <taxon>Gammaproteobacteria</taxon>
        <taxon>Enterobacterales</taxon>
        <taxon>Yersiniaceae</taxon>
        <taxon>Candidatus Fukatsuia</taxon>
    </lineage>
</organism>
<dbReference type="KEGG" id="fsm:CCS41_13990"/>
<reference evidence="1 2" key="1">
    <citation type="submission" date="2017-05" db="EMBL/GenBank/DDBJ databases">
        <title>Genome sequence of Candidatus Fukatsuia symbiotica and Candidatus Hamiltonella defensa from Acyrthosiphon pisum strain 5D.</title>
        <authorList>
            <person name="Patel V.A."/>
            <person name="Chevignon G."/>
            <person name="Russell J.A."/>
            <person name="Oliver K.M."/>
        </authorList>
    </citation>
    <scope>NUCLEOTIDE SEQUENCE [LARGE SCALE GENOMIC DNA]</scope>
    <source>
        <strain evidence="1 2">5D</strain>
        <plasmid evidence="2">p5d_fsymbiotica-1</plasmid>
    </source>
</reference>
<keyword evidence="2" id="KW-1185">Reference proteome</keyword>
<protein>
    <submittedName>
        <fullName evidence="1">Uncharacterized protein</fullName>
    </submittedName>
</protein>
<geneLocation type="plasmid" evidence="2">
    <name>p5d_fsymbiotica-1</name>
</geneLocation>
<dbReference type="Proteomes" id="UP000261875">
    <property type="component" value="Plasmid p5D_Fsymbiotica-1"/>
</dbReference>
<dbReference type="EMBL" id="CP021660">
    <property type="protein sequence ID" value="AWK15533.1"/>
    <property type="molecule type" value="Genomic_DNA"/>
</dbReference>
<dbReference type="OrthoDB" id="5292689at2"/>
<proteinExistence type="predicted"/>
<keyword evidence="1" id="KW-0614">Plasmid</keyword>
<accession>A0A2U8I8U3</accession>
<sequence length="61" mass="7225">MPPDFLMAALKCIYLLPEAEITDLYARLLFNQNEQRLYFEMNRVGLDKLSQLGSFRTLWIN</sequence>
<name>A0A2U8I8U3_9GAMM</name>